<protein>
    <recommendedName>
        <fullName evidence="6">S-protein homolog</fullName>
    </recommendedName>
</protein>
<name>A0A8B8KH50_ABRPR</name>
<evidence type="ECO:0000256" key="1">
    <source>
        <dbReference type="ARBA" id="ARBA00004613"/>
    </source>
</evidence>
<feature type="signal peptide" evidence="6">
    <location>
        <begin position="1"/>
        <end position="20"/>
    </location>
</feature>
<accession>A0A8B8KH50</accession>
<keyword evidence="4 6" id="KW-0964">Secreted</keyword>
<dbReference type="PANTHER" id="PTHR31232">
    <property type="match status" value="1"/>
</dbReference>
<dbReference type="OrthoDB" id="1842729at2759"/>
<comment type="similarity">
    <text evidence="2 6">Belongs to the plant self-incompatibility (S1) protein family.</text>
</comment>
<evidence type="ECO:0000256" key="6">
    <source>
        <dbReference type="RuleBase" id="RU367044"/>
    </source>
</evidence>
<evidence type="ECO:0000256" key="3">
    <source>
        <dbReference type="ARBA" id="ARBA00022471"/>
    </source>
</evidence>
<evidence type="ECO:0000313" key="7">
    <source>
        <dbReference type="Proteomes" id="UP000694853"/>
    </source>
</evidence>
<reference evidence="8" key="2">
    <citation type="submission" date="2025-08" db="UniProtKB">
        <authorList>
            <consortium name="RefSeq"/>
        </authorList>
    </citation>
    <scope>IDENTIFICATION</scope>
    <source>
        <tissue evidence="8">Young leaves</tissue>
    </source>
</reference>
<gene>
    <name evidence="8" type="primary">LOC113855711</name>
</gene>
<feature type="chain" id="PRO_5034560616" description="S-protein homolog" evidence="6">
    <location>
        <begin position="21"/>
        <end position="137"/>
    </location>
</feature>
<evidence type="ECO:0000256" key="5">
    <source>
        <dbReference type="ARBA" id="ARBA00022729"/>
    </source>
</evidence>
<dbReference type="PANTHER" id="PTHR31232:SF156">
    <property type="entry name" value="PLANT SELF-INCOMPATIBILITY PROTEIN S1 FAMILY-RELATED"/>
    <property type="match status" value="1"/>
</dbReference>
<dbReference type="InterPro" id="IPR010264">
    <property type="entry name" value="Self-incomp_S1"/>
</dbReference>
<evidence type="ECO:0000256" key="2">
    <source>
        <dbReference type="ARBA" id="ARBA00005581"/>
    </source>
</evidence>
<keyword evidence="7" id="KW-1185">Reference proteome</keyword>
<evidence type="ECO:0000313" key="8">
    <source>
        <dbReference type="RefSeq" id="XP_027343140.1"/>
    </source>
</evidence>
<dbReference type="GO" id="GO:0005576">
    <property type="term" value="C:extracellular region"/>
    <property type="evidence" value="ECO:0007669"/>
    <property type="project" value="UniProtKB-SubCell"/>
</dbReference>
<proteinExistence type="inferred from homology"/>
<keyword evidence="5 6" id="KW-0732">Signal</keyword>
<keyword evidence="3 6" id="KW-0713">Self-incompatibility</keyword>
<comment type="subcellular location">
    <subcellularLocation>
        <location evidence="1 6">Secreted</location>
    </subcellularLocation>
</comment>
<dbReference type="KEGG" id="aprc:113855711"/>
<organism evidence="7 8">
    <name type="scientific">Abrus precatorius</name>
    <name type="common">Indian licorice</name>
    <name type="synonym">Glycine abrus</name>
    <dbReference type="NCBI Taxonomy" id="3816"/>
    <lineage>
        <taxon>Eukaryota</taxon>
        <taxon>Viridiplantae</taxon>
        <taxon>Streptophyta</taxon>
        <taxon>Embryophyta</taxon>
        <taxon>Tracheophyta</taxon>
        <taxon>Spermatophyta</taxon>
        <taxon>Magnoliopsida</taxon>
        <taxon>eudicotyledons</taxon>
        <taxon>Gunneridae</taxon>
        <taxon>Pentapetalae</taxon>
        <taxon>rosids</taxon>
        <taxon>fabids</taxon>
        <taxon>Fabales</taxon>
        <taxon>Fabaceae</taxon>
        <taxon>Papilionoideae</taxon>
        <taxon>50 kb inversion clade</taxon>
        <taxon>NPAAA clade</taxon>
        <taxon>indigoferoid/millettioid clade</taxon>
        <taxon>Abreae</taxon>
        <taxon>Abrus</taxon>
    </lineage>
</organism>
<dbReference type="AlphaFoldDB" id="A0A8B8KH50"/>
<dbReference type="RefSeq" id="XP_027343140.1">
    <property type="nucleotide sequence ID" value="XM_027487339.1"/>
</dbReference>
<dbReference type="Proteomes" id="UP000694853">
    <property type="component" value="Unplaced"/>
</dbReference>
<dbReference type="GeneID" id="113855711"/>
<reference evidence="7" key="1">
    <citation type="journal article" date="2019" name="Toxins">
        <title>Detection of Abrin-Like and Prepropulchellin-Like Toxin Genes and Transcripts Using Whole Genome Sequencing and Full-Length Transcript Sequencing of Abrus precatorius.</title>
        <authorList>
            <person name="Hovde B.T."/>
            <person name="Daligault H.E."/>
            <person name="Hanschen E.R."/>
            <person name="Kunde Y.A."/>
            <person name="Johnson M.B."/>
            <person name="Starkenburg S.R."/>
            <person name="Johnson S.L."/>
        </authorList>
    </citation>
    <scope>NUCLEOTIDE SEQUENCE [LARGE SCALE GENOMIC DNA]</scope>
</reference>
<evidence type="ECO:0000256" key="4">
    <source>
        <dbReference type="ARBA" id="ARBA00022525"/>
    </source>
</evidence>
<sequence>MLKALTTIALVLIMSTDTLIIPVHVQNENGGTKHVLVKNELGNGVVLYLHCRSKDDDLGLHVLQNGNYQEWSFRDNVIDTTLFWCSLKWNNQQHSFEIYSTINDGRRCASQCLRRIRPDGAYFFFEFEDYWVKEYAW</sequence>
<dbReference type="Pfam" id="PF05938">
    <property type="entry name" value="Self-incomp_S1"/>
    <property type="match status" value="1"/>
</dbReference>
<dbReference type="GO" id="GO:0060320">
    <property type="term" value="P:rejection of self pollen"/>
    <property type="evidence" value="ECO:0007669"/>
    <property type="project" value="UniProtKB-KW"/>
</dbReference>